<evidence type="ECO:0000256" key="2">
    <source>
        <dbReference type="ARBA" id="ARBA00023125"/>
    </source>
</evidence>
<dbReference type="InterPro" id="IPR014757">
    <property type="entry name" value="Tscrpt_reg_IclR_C"/>
</dbReference>
<feature type="domain" description="IclR-ED" evidence="5">
    <location>
        <begin position="85"/>
        <end position="264"/>
    </location>
</feature>
<keyword evidence="1" id="KW-0805">Transcription regulation</keyword>
<evidence type="ECO:0000259" key="4">
    <source>
        <dbReference type="PROSITE" id="PS51077"/>
    </source>
</evidence>
<keyword evidence="7" id="KW-1185">Reference proteome</keyword>
<keyword evidence="2" id="KW-0238">DNA-binding</keyword>
<dbReference type="Pfam" id="PF09339">
    <property type="entry name" value="HTH_IclR"/>
    <property type="match status" value="1"/>
</dbReference>
<gene>
    <name evidence="6" type="ORF">GCM10009613_20540</name>
</gene>
<proteinExistence type="predicted"/>
<dbReference type="InterPro" id="IPR036388">
    <property type="entry name" value="WH-like_DNA-bd_sf"/>
</dbReference>
<dbReference type="PROSITE" id="PS51077">
    <property type="entry name" value="HTH_ICLR"/>
    <property type="match status" value="1"/>
</dbReference>
<name>A0ABN1XPV9_9PSEU</name>
<dbReference type="EMBL" id="BAAAJK010000006">
    <property type="protein sequence ID" value="GAA1386501.1"/>
    <property type="molecule type" value="Genomic_DNA"/>
</dbReference>
<dbReference type="SUPFAM" id="SSF46785">
    <property type="entry name" value="Winged helix' DNA-binding domain"/>
    <property type="match status" value="1"/>
</dbReference>
<dbReference type="PANTHER" id="PTHR30136:SF24">
    <property type="entry name" value="HTH-TYPE TRANSCRIPTIONAL REPRESSOR ALLR"/>
    <property type="match status" value="1"/>
</dbReference>
<protein>
    <submittedName>
        <fullName evidence="6">IclR family transcriptional regulator</fullName>
    </submittedName>
</protein>
<dbReference type="InterPro" id="IPR050707">
    <property type="entry name" value="HTH_MetabolicPath_Reg"/>
</dbReference>
<feature type="domain" description="HTH iclR-type" evidence="4">
    <location>
        <begin position="24"/>
        <end position="84"/>
    </location>
</feature>
<evidence type="ECO:0000259" key="5">
    <source>
        <dbReference type="PROSITE" id="PS51078"/>
    </source>
</evidence>
<dbReference type="InterPro" id="IPR029016">
    <property type="entry name" value="GAF-like_dom_sf"/>
</dbReference>
<dbReference type="Proteomes" id="UP001501414">
    <property type="component" value="Unassembled WGS sequence"/>
</dbReference>
<dbReference type="InterPro" id="IPR036390">
    <property type="entry name" value="WH_DNA-bd_sf"/>
</dbReference>
<dbReference type="Pfam" id="PF01614">
    <property type="entry name" value="IclR_C"/>
    <property type="match status" value="1"/>
</dbReference>
<evidence type="ECO:0000256" key="3">
    <source>
        <dbReference type="ARBA" id="ARBA00023163"/>
    </source>
</evidence>
<dbReference type="SMART" id="SM00346">
    <property type="entry name" value="HTH_ICLR"/>
    <property type="match status" value="1"/>
</dbReference>
<dbReference type="InterPro" id="IPR005471">
    <property type="entry name" value="Tscrpt_reg_IclR_N"/>
</dbReference>
<dbReference type="Gene3D" id="3.30.450.40">
    <property type="match status" value="1"/>
</dbReference>
<accession>A0ABN1XPV9</accession>
<dbReference type="PROSITE" id="PS51078">
    <property type="entry name" value="ICLR_ED"/>
    <property type="match status" value="1"/>
</dbReference>
<dbReference type="SUPFAM" id="SSF55781">
    <property type="entry name" value="GAF domain-like"/>
    <property type="match status" value="1"/>
</dbReference>
<evidence type="ECO:0000313" key="6">
    <source>
        <dbReference type="EMBL" id="GAA1386501.1"/>
    </source>
</evidence>
<keyword evidence="3" id="KW-0804">Transcription</keyword>
<organism evidence="6 7">
    <name type="scientific">Pseudonocardia kongjuensis</name>
    <dbReference type="NCBI Taxonomy" id="102227"/>
    <lineage>
        <taxon>Bacteria</taxon>
        <taxon>Bacillati</taxon>
        <taxon>Actinomycetota</taxon>
        <taxon>Actinomycetes</taxon>
        <taxon>Pseudonocardiales</taxon>
        <taxon>Pseudonocardiaceae</taxon>
        <taxon>Pseudonocardia</taxon>
    </lineage>
</organism>
<reference evidence="6 7" key="1">
    <citation type="journal article" date="2019" name="Int. J. Syst. Evol. Microbiol.">
        <title>The Global Catalogue of Microorganisms (GCM) 10K type strain sequencing project: providing services to taxonomists for standard genome sequencing and annotation.</title>
        <authorList>
            <consortium name="The Broad Institute Genomics Platform"/>
            <consortium name="The Broad Institute Genome Sequencing Center for Infectious Disease"/>
            <person name="Wu L."/>
            <person name="Ma J."/>
        </authorList>
    </citation>
    <scope>NUCLEOTIDE SEQUENCE [LARGE SCALE GENOMIC DNA]</scope>
    <source>
        <strain evidence="6 7">JCM 11896</strain>
    </source>
</reference>
<evidence type="ECO:0000313" key="7">
    <source>
        <dbReference type="Proteomes" id="UP001501414"/>
    </source>
</evidence>
<sequence>MPYAVRNDGTVRSTVRNAAGADRPSMLGRAMRLLAGFRAGEPEVSLAELARRSGVAKPTAHRLLGELETWSMVERTPGGYRLGLRAFELGQVVPRQRDLQESAMPILTDLHEATRETVHLAVPDGADVIYLQKLSVAGGPRLPSRLGGRMPAHCTGVGKVLLAFGPPQLLDAALERGLVRCTPRSVTAPGLLAERLAEIRARGHAEEYEESAPGVACVAAPVLGPDGIAVAALSITGWSTRFAPARVVPAVRTAALGLSRVLGWGGAPRDAVR</sequence>
<dbReference type="Gene3D" id="1.10.10.10">
    <property type="entry name" value="Winged helix-like DNA-binding domain superfamily/Winged helix DNA-binding domain"/>
    <property type="match status" value="1"/>
</dbReference>
<dbReference type="PANTHER" id="PTHR30136">
    <property type="entry name" value="HELIX-TURN-HELIX TRANSCRIPTIONAL REGULATOR, ICLR FAMILY"/>
    <property type="match status" value="1"/>
</dbReference>
<comment type="caution">
    <text evidence="6">The sequence shown here is derived from an EMBL/GenBank/DDBJ whole genome shotgun (WGS) entry which is preliminary data.</text>
</comment>
<evidence type="ECO:0000256" key="1">
    <source>
        <dbReference type="ARBA" id="ARBA00023015"/>
    </source>
</evidence>